<feature type="domain" description="Hydrophobic seed protein" evidence="1">
    <location>
        <begin position="32"/>
        <end position="100"/>
    </location>
</feature>
<reference evidence="2" key="1">
    <citation type="submission" date="2018-08" db="EMBL/GenBank/DDBJ databases">
        <authorList>
            <person name="Rossello M."/>
        </authorList>
    </citation>
    <scope>NUCLEOTIDE SEQUENCE [LARGE SCALE GENOMIC DNA]</scope>
    <source>
        <strain evidence="2">cv. Chinese Spring</strain>
    </source>
</reference>
<organism evidence="2">
    <name type="scientific">Triticum aestivum</name>
    <name type="common">Wheat</name>
    <dbReference type="NCBI Taxonomy" id="4565"/>
    <lineage>
        <taxon>Eukaryota</taxon>
        <taxon>Viridiplantae</taxon>
        <taxon>Streptophyta</taxon>
        <taxon>Embryophyta</taxon>
        <taxon>Tracheophyta</taxon>
        <taxon>Spermatophyta</taxon>
        <taxon>Magnoliopsida</taxon>
        <taxon>Liliopsida</taxon>
        <taxon>Poales</taxon>
        <taxon>Poaceae</taxon>
        <taxon>BOP clade</taxon>
        <taxon>Pooideae</taxon>
        <taxon>Triticodae</taxon>
        <taxon>Triticeae</taxon>
        <taxon>Triticinae</taxon>
        <taxon>Triticum</taxon>
    </lineage>
</organism>
<dbReference type="AlphaFoldDB" id="A0A3B6HP16"/>
<dbReference type="Gramene" id="TraesRN4A0100017000.1">
    <property type="protein sequence ID" value="TraesRN4A0100017000.1"/>
    <property type="gene ID" value="TraesRN4A0100017000"/>
</dbReference>
<dbReference type="OrthoDB" id="10384238at2759"/>
<evidence type="ECO:0000259" key="1">
    <source>
        <dbReference type="Pfam" id="PF14547"/>
    </source>
</evidence>
<sequence>MTGSPASCGAFVPPCPAGRDVQRPPVPFAAGGVLNGLIHVVLGQAPPKEPFCSLILVLVDLDAAAFIFLAISAHVLGVNLYVDVDLTLLPSCCGRKAPKGS</sequence>
<name>A0A3B6HP16_WHEAT</name>
<evidence type="ECO:0000313" key="3">
    <source>
        <dbReference type="Proteomes" id="UP000019116"/>
    </source>
</evidence>
<dbReference type="SUPFAM" id="SSF47699">
    <property type="entry name" value="Bifunctional inhibitor/lipid-transfer protein/seed storage 2S albumin"/>
    <property type="match status" value="1"/>
</dbReference>
<dbReference type="Gene3D" id="1.10.110.10">
    <property type="entry name" value="Plant lipid-transfer and hydrophobic proteins"/>
    <property type="match status" value="1"/>
</dbReference>
<dbReference type="STRING" id="4565.A0A3B6HP16"/>
<keyword evidence="3" id="KW-1185">Reference proteome</keyword>
<dbReference type="InterPro" id="IPR051636">
    <property type="entry name" value="Plant_LTP/defense-related"/>
</dbReference>
<dbReference type="Gramene" id="TraesCLE_scaffold_011885_01G000200.1">
    <property type="protein sequence ID" value="TraesCLE_scaffold_011885_01G000200.1"/>
    <property type="gene ID" value="TraesCLE_scaffold_011885_01G000200"/>
</dbReference>
<accession>A0A3B6HP16</accession>
<dbReference type="PANTHER" id="PTHR31731">
    <property type="match status" value="1"/>
</dbReference>
<evidence type="ECO:0000313" key="2">
    <source>
        <dbReference type="EnsemblPlants" id="TraesCS4A02G009311.1.cds1"/>
    </source>
</evidence>
<proteinExistence type="predicted"/>
<dbReference type="Gramene" id="TraesWEE_scaffold_008664_01G000200.1">
    <property type="protein sequence ID" value="TraesWEE_scaffold_008664_01G000200.1"/>
    <property type="gene ID" value="TraesWEE_scaffold_008664_01G000200"/>
</dbReference>
<dbReference type="InterPro" id="IPR027923">
    <property type="entry name" value="Hydrophob_seed_dom"/>
</dbReference>
<dbReference type="Proteomes" id="UP000019116">
    <property type="component" value="Chromosome 4A"/>
</dbReference>
<dbReference type="Gramene" id="TraesCS4A02G009311.1">
    <property type="protein sequence ID" value="TraesCS4A02G009311.1.cds1"/>
    <property type="gene ID" value="TraesCS4A02G009311"/>
</dbReference>
<reference evidence="2" key="2">
    <citation type="submission" date="2018-10" db="UniProtKB">
        <authorList>
            <consortium name="EnsemblPlants"/>
        </authorList>
    </citation>
    <scope>IDENTIFICATION</scope>
</reference>
<dbReference type="Pfam" id="PF14547">
    <property type="entry name" value="Hydrophob_seed"/>
    <property type="match status" value="1"/>
</dbReference>
<dbReference type="EnsemblPlants" id="TraesCS4A02G009311.1">
    <property type="protein sequence ID" value="TraesCS4A02G009311.1.cds1"/>
    <property type="gene ID" value="TraesCS4A02G009311"/>
</dbReference>
<dbReference type="Gramene" id="TraesCS4A03G0015800.1">
    <property type="protein sequence ID" value="TraesCS4A03G0015800.1.CDS1"/>
    <property type="gene ID" value="TraesCS4A03G0015800"/>
</dbReference>
<dbReference type="Gramene" id="TraesCAD_scaffold_012100_01G000400.1">
    <property type="protein sequence ID" value="TraesCAD_scaffold_012100_01G000400.1"/>
    <property type="gene ID" value="TraesCAD_scaffold_012100_01G000400"/>
</dbReference>
<dbReference type="InterPro" id="IPR036312">
    <property type="entry name" value="Bifun_inhib/LTP/seed_sf"/>
</dbReference>
<protein>
    <recommendedName>
        <fullName evidence="1">Hydrophobic seed protein domain-containing protein</fullName>
    </recommendedName>
</protein>
<dbReference type="Gramene" id="TraesROB_scaffold_084170_01G000400.1">
    <property type="protein sequence ID" value="TraesROB_scaffold_084170_01G000400.1"/>
    <property type="gene ID" value="TraesROB_scaffold_084170_01G000400"/>
</dbReference>